<protein>
    <submittedName>
        <fullName evidence="1">Uncharacterized protein</fullName>
    </submittedName>
</protein>
<accession>A0A3P7UNU5</accession>
<proteinExistence type="predicted"/>
<organism evidence="1">
    <name type="scientific">Heligmosomoides polygyrus</name>
    <name type="common">Parasitic roundworm</name>
    <dbReference type="NCBI Taxonomy" id="6339"/>
    <lineage>
        <taxon>Eukaryota</taxon>
        <taxon>Metazoa</taxon>
        <taxon>Ecdysozoa</taxon>
        <taxon>Nematoda</taxon>
        <taxon>Chromadorea</taxon>
        <taxon>Rhabditida</taxon>
        <taxon>Rhabditina</taxon>
        <taxon>Rhabditomorpha</taxon>
        <taxon>Strongyloidea</taxon>
        <taxon>Heligmosomidae</taxon>
        <taxon>Heligmosomoides</taxon>
    </lineage>
</organism>
<dbReference type="SUPFAM" id="SSF53182">
    <property type="entry name" value="Pyrrolidone carboxyl peptidase (pyroglutamate aminopeptidase)"/>
    <property type="match status" value="1"/>
</dbReference>
<dbReference type="Gene3D" id="3.40.630.20">
    <property type="entry name" value="Peptidase C15, pyroglutamyl peptidase I-like"/>
    <property type="match status" value="1"/>
</dbReference>
<dbReference type="AlphaFoldDB" id="A0A3P7UNU5"/>
<name>A0A3P7UNU5_HELPZ</name>
<evidence type="ECO:0000313" key="1">
    <source>
        <dbReference type="EMBL" id="VDO22323.1"/>
    </source>
</evidence>
<dbReference type="InterPro" id="IPR036440">
    <property type="entry name" value="Peptidase_C15-like_sf"/>
</dbReference>
<dbReference type="EMBL" id="UZAH01002525">
    <property type="protein sequence ID" value="VDO22323.1"/>
    <property type="molecule type" value="Genomic_DNA"/>
</dbReference>
<reference evidence="1" key="1">
    <citation type="submission" date="2018-11" db="EMBL/GenBank/DDBJ databases">
        <authorList>
            <consortium name="Pathogen Informatics"/>
        </authorList>
    </citation>
    <scope>NUCLEOTIDE SEQUENCE [LARGE SCALE GENOMIC DNA]</scope>
</reference>
<gene>
    <name evidence="1" type="ORF">HPBE_LOCUS1955</name>
</gene>
<sequence length="59" mass="6890">MQVKFLCAYSFYLSLSFDVNRAIFIHVPPFDSSCTLEMVTAAVQKTIVAILRKFRFLRR</sequence>
<dbReference type="OrthoDB" id="407146at2759"/>